<reference evidence="2" key="1">
    <citation type="submission" date="2020-12" db="EMBL/GenBank/DDBJ databases">
        <title>Clostridium thailandense sp. nov., a novel acetogenic bacterium isolated from peat land soil in Thailand.</title>
        <authorList>
            <person name="Chaikitkaew S."/>
            <person name="Birkeland N.K."/>
        </authorList>
    </citation>
    <scope>NUCLEOTIDE SEQUENCE</scope>
    <source>
        <strain evidence="2">PL3</strain>
    </source>
</reference>
<evidence type="ECO:0000313" key="3">
    <source>
        <dbReference type="Proteomes" id="UP000694308"/>
    </source>
</evidence>
<protein>
    <submittedName>
        <fullName evidence="2">Crp/Fnr family transcriptional regulator</fullName>
    </submittedName>
</protein>
<dbReference type="Proteomes" id="UP000694308">
    <property type="component" value="Unassembled WGS sequence"/>
</dbReference>
<comment type="caution">
    <text evidence="2">The sequence shown here is derived from an EMBL/GenBank/DDBJ whole genome shotgun (WGS) entry which is preliminary data.</text>
</comment>
<feature type="domain" description="Cyclic nucleotide-binding" evidence="1">
    <location>
        <begin position="14"/>
        <end position="106"/>
    </location>
</feature>
<gene>
    <name evidence="2" type="ORF">I6U48_06480</name>
</gene>
<evidence type="ECO:0000259" key="1">
    <source>
        <dbReference type="PROSITE" id="PS50042"/>
    </source>
</evidence>
<sequence length="218" mass="25745">MLIEDTNIYKYIKDYLDKIPVINVKKGEYVSKAFNKDNQIYYILEGKVKIESISDIGKKVLVDEISENEFTGQISYMRNTNLYCNIIAATNLKLLSIDNNILDKLMNNSEFSNVFYYKTSSRIYQMYKKMLMSNLFNQSEIVAYYILKRSNSGKFIYKSIYDICDTLNISRRSLYNILNKFQDDGIIEKEESNSFIIKDEIYLKEKADKVEMFLNNKF</sequence>
<dbReference type="Pfam" id="PF00027">
    <property type="entry name" value="cNMP_binding"/>
    <property type="match status" value="1"/>
</dbReference>
<dbReference type="InterPro" id="IPR000595">
    <property type="entry name" value="cNMP-bd_dom"/>
</dbReference>
<accession>A0A949TX61</accession>
<dbReference type="EMBL" id="JAEEGC010000026">
    <property type="protein sequence ID" value="MBV7272563.1"/>
    <property type="molecule type" value="Genomic_DNA"/>
</dbReference>
<dbReference type="RefSeq" id="WP_218319597.1">
    <property type="nucleotide sequence ID" value="NZ_JAEEGC010000026.1"/>
</dbReference>
<proteinExistence type="predicted"/>
<dbReference type="PROSITE" id="PS50042">
    <property type="entry name" value="CNMP_BINDING_3"/>
    <property type="match status" value="1"/>
</dbReference>
<evidence type="ECO:0000313" key="2">
    <source>
        <dbReference type="EMBL" id="MBV7272563.1"/>
    </source>
</evidence>
<keyword evidence="3" id="KW-1185">Reference proteome</keyword>
<name>A0A949TX61_9CLOT</name>
<dbReference type="CDD" id="cd00038">
    <property type="entry name" value="CAP_ED"/>
    <property type="match status" value="1"/>
</dbReference>
<dbReference type="AlphaFoldDB" id="A0A949TX61"/>
<organism evidence="2 3">
    <name type="scientific">Clostridium thailandense</name>
    <dbReference type="NCBI Taxonomy" id="2794346"/>
    <lineage>
        <taxon>Bacteria</taxon>
        <taxon>Bacillati</taxon>
        <taxon>Bacillota</taxon>
        <taxon>Clostridia</taxon>
        <taxon>Eubacteriales</taxon>
        <taxon>Clostridiaceae</taxon>
        <taxon>Clostridium</taxon>
    </lineage>
</organism>